<protein>
    <recommendedName>
        <fullName evidence="2">Lipoprotein SmpA/OmlA domain-containing protein</fullName>
    </recommendedName>
</protein>
<proteinExistence type="predicted"/>
<organism evidence="1">
    <name type="scientific">marine metagenome</name>
    <dbReference type="NCBI Taxonomy" id="408172"/>
    <lineage>
        <taxon>unclassified sequences</taxon>
        <taxon>metagenomes</taxon>
        <taxon>ecological metagenomes</taxon>
    </lineage>
</organism>
<dbReference type="AlphaFoldDB" id="A0A381UNQ4"/>
<gene>
    <name evidence="1" type="ORF">METZ01_LOCUS81307</name>
</gene>
<reference evidence="1" key="1">
    <citation type="submission" date="2018-05" db="EMBL/GenBank/DDBJ databases">
        <authorList>
            <person name="Lanie J.A."/>
            <person name="Ng W.-L."/>
            <person name="Kazmierczak K.M."/>
            <person name="Andrzejewski T.M."/>
            <person name="Davidsen T.M."/>
            <person name="Wayne K.J."/>
            <person name="Tettelin H."/>
            <person name="Glass J.I."/>
            <person name="Rusch D."/>
            <person name="Podicherti R."/>
            <person name="Tsui H.-C.T."/>
            <person name="Winkler M.E."/>
        </authorList>
    </citation>
    <scope>NUCLEOTIDE SEQUENCE</scope>
</reference>
<accession>A0A381UNQ4</accession>
<dbReference type="EMBL" id="UINC01006588">
    <property type="protein sequence ID" value="SVA28453.1"/>
    <property type="molecule type" value="Genomic_DNA"/>
</dbReference>
<sequence length="114" mass="13063">MYNYLILIGLLFISCAAPPPPKPVVMPPTRQSSSGPVEETIFSRGYMSEYDIWEFLRENPSEKDVIETFGLPDSVWLDDGQSTKFLYYFISELQDYNTIEISAKTDSVSGFEWD</sequence>
<name>A0A381UNQ4_9ZZZZ</name>
<evidence type="ECO:0008006" key="2">
    <source>
        <dbReference type="Google" id="ProtNLM"/>
    </source>
</evidence>
<evidence type="ECO:0000313" key="1">
    <source>
        <dbReference type="EMBL" id="SVA28453.1"/>
    </source>
</evidence>